<dbReference type="Gene3D" id="3.30.200.20">
    <property type="entry name" value="Phosphorylase Kinase, domain 1"/>
    <property type="match status" value="1"/>
</dbReference>
<dbReference type="GO" id="GO:0004413">
    <property type="term" value="F:homoserine kinase activity"/>
    <property type="evidence" value="ECO:0007669"/>
    <property type="project" value="TreeGrafter"/>
</dbReference>
<reference evidence="3" key="1">
    <citation type="journal article" date="2014" name="Int. J. Syst. Evol. Microbiol.">
        <title>Complete genome sequence of Corynebacterium casei LMG S-19264T (=DSM 44701T), isolated from a smear-ripened cheese.</title>
        <authorList>
            <consortium name="US DOE Joint Genome Institute (JGI-PGF)"/>
            <person name="Walter F."/>
            <person name="Albersmeier A."/>
            <person name="Kalinowski J."/>
            <person name="Ruckert C."/>
        </authorList>
    </citation>
    <scope>NUCLEOTIDE SEQUENCE</scope>
    <source>
        <strain evidence="3">KCTC 32437</strain>
    </source>
</reference>
<accession>A0A918SG42</accession>
<evidence type="ECO:0000256" key="1">
    <source>
        <dbReference type="ARBA" id="ARBA00038240"/>
    </source>
</evidence>
<dbReference type="EMBL" id="BMZE01000004">
    <property type="protein sequence ID" value="GHA36730.1"/>
    <property type="molecule type" value="Genomic_DNA"/>
</dbReference>
<dbReference type="SUPFAM" id="SSF56112">
    <property type="entry name" value="Protein kinase-like (PK-like)"/>
    <property type="match status" value="1"/>
</dbReference>
<proteinExistence type="inferred from homology"/>
<dbReference type="PANTHER" id="PTHR21064:SF6">
    <property type="entry name" value="AMINOGLYCOSIDE PHOSPHOTRANSFERASE DOMAIN-CONTAINING PROTEIN"/>
    <property type="match status" value="1"/>
</dbReference>
<dbReference type="AlphaFoldDB" id="A0A918SG42"/>
<dbReference type="PANTHER" id="PTHR21064">
    <property type="entry name" value="AMINOGLYCOSIDE PHOSPHOTRANSFERASE DOMAIN-CONTAINING PROTEIN-RELATED"/>
    <property type="match status" value="1"/>
</dbReference>
<dbReference type="InterPro" id="IPR002575">
    <property type="entry name" value="Aminoglycoside_PTrfase"/>
</dbReference>
<keyword evidence="4" id="KW-1185">Reference proteome</keyword>
<dbReference type="Gene3D" id="3.90.1200.10">
    <property type="match status" value="1"/>
</dbReference>
<gene>
    <name evidence="3" type="ORF">GCM10007989_36070</name>
</gene>
<dbReference type="InterPro" id="IPR050249">
    <property type="entry name" value="Pseudomonas-type_ThrB"/>
</dbReference>
<evidence type="ECO:0000313" key="4">
    <source>
        <dbReference type="Proteomes" id="UP000646579"/>
    </source>
</evidence>
<dbReference type="GO" id="GO:0009088">
    <property type="term" value="P:threonine biosynthetic process"/>
    <property type="evidence" value="ECO:0007669"/>
    <property type="project" value="TreeGrafter"/>
</dbReference>
<comment type="caution">
    <text evidence="3">The sequence shown here is derived from an EMBL/GenBank/DDBJ whole genome shotgun (WGS) entry which is preliminary data.</text>
</comment>
<evidence type="ECO:0000259" key="2">
    <source>
        <dbReference type="Pfam" id="PF01636"/>
    </source>
</evidence>
<reference evidence="3" key="2">
    <citation type="submission" date="2020-09" db="EMBL/GenBank/DDBJ databases">
        <authorList>
            <person name="Sun Q."/>
            <person name="Kim S."/>
        </authorList>
    </citation>
    <scope>NUCLEOTIDE SEQUENCE</scope>
    <source>
        <strain evidence="3">KCTC 32437</strain>
    </source>
</reference>
<evidence type="ECO:0000313" key="3">
    <source>
        <dbReference type="EMBL" id="GHA36730.1"/>
    </source>
</evidence>
<dbReference type="Proteomes" id="UP000646579">
    <property type="component" value="Unassembled WGS sequence"/>
</dbReference>
<feature type="domain" description="Aminoglycoside phosphotransferase" evidence="2">
    <location>
        <begin position="32"/>
        <end position="265"/>
    </location>
</feature>
<protein>
    <submittedName>
        <fullName evidence="3">Aminoglycoside phosphotransferase</fullName>
    </submittedName>
</protein>
<dbReference type="Pfam" id="PF01636">
    <property type="entry name" value="APH"/>
    <property type="match status" value="1"/>
</dbReference>
<name>A0A918SG42_9HYPH</name>
<dbReference type="InterPro" id="IPR011009">
    <property type="entry name" value="Kinase-like_dom_sf"/>
</dbReference>
<dbReference type="RefSeq" id="WP_189427180.1">
    <property type="nucleotide sequence ID" value="NZ_BMZE01000004.1"/>
</dbReference>
<sequence length="324" mass="36371">MRAIDTIALHAETCRAWELPGTGECWLINYSENRTFGITSDAGQYVLRVHRPGYQSLDNINSELAWLEALGRDTELRVPVPIAGLDGAYIQHLPFGSGTAACVLFRHIPGHEPQLDTGLVPHFRTLGRYAATLHRHAATWEKPASFQRHEWSAEQILDPDGLWGDWRRSPDVDNTIRPVLDRVDAQLRSDIAAYGKGPEQFGLIHADMRLGNLLIDGDDLALIDFDDSGFCWFAYDFAAAVSFHEDSALLPELREAWFEGYLPVRTLQPEDIAAMDCMLILRRMALLAWIGSHAETELAQKHRPGFAEGTAMLAENYLANRRPL</sequence>
<comment type="similarity">
    <text evidence="1">Belongs to the pseudomonas-type ThrB family.</text>
</comment>
<organism evidence="3 4">
    <name type="scientific">Devosia pacifica</name>
    <dbReference type="NCBI Taxonomy" id="1335967"/>
    <lineage>
        <taxon>Bacteria</taxon>
        <taxon>Pseudomonadati</taxon>
        <taxon>Pseudomonadota</taxon>
        <taxon>Alphaproteobacteria</taxon>
        <taxon>Hyphomicrobiales</taxon>
        <taxon>Devosiaceae</taxon>
        <taxon>Devosia</taxon>
    </lineage>
</organism>